<dbReference type="Pfam" id="PF07714">
    <property type="entry name" value="PK_Tyr_Ser-Thr"/>
    <property type="match status" value="1"/>
</dbReference>
<dbReference type="PROSITE" id="PS50011">
    <property type="entry name" value="PROTEIN_KINASE_DOM"/>
    <property type="match status" value="1"/>
</dbReference>
<dbReference type="InterPro" id="IPR051681">
    <property type="entry name" value="Ser/Thr_Kinases-Pseudokinases"/>
</dbReference>
<comment type="caution">
    <text evidence="2">The sequence shown here is derived from an EMBL/GenBank/DDBJ whole genome shotgun (WGS) entry which is preliminary data.</text>
</comment>
<evidence type="ECO:0000313" key="3">
    <source>
        <dbReference type="Proteomes" id="UP000694044"/>
    </source>
</evidence>
<proteinExistence type="predicted"/>
<dbReference type="InterPro" id="IPR001245">
    <property type="entry name" value="Ser-Thr/Tyr_kinase_cat_dom"/>
</dbReference>
<sequence length="288" mass="32157">MLEAVTQSVTKMSASSVPVVPGWFIPDHDVQRELYPFARGSFGKVYRGTWRGEKVVVKCVDVVSANDKRVFSRDARIWLRAQHPNVVQFHDACHWTQPCFFVCEEATNGNLTDFLSLTQGSCRVLTWRLLRDAALGLQFLHQRGIVHGNLKCNQILVSEERTAKLTDFGLSFASLESRPNITSGAVRWKVPELLTSHGCAPTFASDVYSFGMGALEAVSGTVPWGIHLPDVAVMDHLRHGTFFSRPEAFGNDEHWNFVRALCAFHPSQRPKLSSVVKTLNRFAVDAAD</sequence>
<dbReference type="GO" id="GO:0005524">
    <property type="term" value="F:ATP binding"/>
    <property type="evidence" value="ECO:0007669"/>
    <property type="project" value="InterPro"/>
</dbReference>
<reference evidence="2" key="1">
    <citation type="submission" date="2021-02" db="EMBL/GenBank/DDBJ databases">
        <authorList>
            <person name="Palmer J.M."/>
        </authorList>
    </citation>
    <scope>NUCLEOTIDE SEQUENCE</scope>
    <source>
        <strain evidence="2">SCRP734</strain>
    </source>
</reference>
<dbReference type="PANTHER" id="PTHR44329">
    <property type="entry name" value="SERINE/THREONINE-PROTEIN KINASE TNNI3K-RELATED"/>
    <property type="match status" value="1"/>
</dbReference>
<dbReference type="PANTHER" id="PTHR44329:SF214">
    <property type="entry name" value="PROTEIN KINASE DOMAIN-CONTAINING PROTEIN"/>
    <property type="match status" value="1"/>
</dbReference>
<accession>A0A8T1W1W4</accession>
<protein>
    <recommendedName>
        <fullName evidence="1">Protein kinase domain-containing protein</fullName>
    </recommendedName>
</protein>
<gene>
    <name evidence="2" type="ORF">PHYPSEUDO_014178</name>
</gene>
<dbReference type="PIRSF" id="PIRSF000654">
    <property type="entry name" value="Integrin-linked_kinase"/>
    <property type="match status" value="1"/>
</dbReference>
<feature type="domain" description="Protein kinase" evidence="1">
    <location>
        <begin position="31"/>
        <end position="283"/>
    </location>
</feature>
<evidence type="ECO:0000313" key="2">
    <source>
        <dbReference type="EMBL" id="KAG7387415.1"/>
    </source>
</evidence>
<evidence type="ECO:0000259" key="1">
    <source>
        <dbReference type="PROSITE" id="PS50011"/>
    </source>
</evidence>
<dbReference type="Proteomes" id="UP000694044">
    <property type="component" value="Unassembled WGS sequence"/>
</dbReference>
<organism evidence="2 3">
    <name type="scientific">Phytophthora pseudosyringae</name>
    <dbReference type="NCBI Taxonomy" id="221518"/>
    <lineage>
        <taxon>Eukaryota</taxon>
        <taxon>Sar</taxon>
        <taxon>Stramenopiles</taxon>
        <taxon>Oomycota</taxon>
        <taxon>Peronosporomycetes</taxon>
        <taxon>Peronosporales</taxon>
        <taxon>Peronosporaceae</taxon>
        <taxon>Phytophthora</taxon>
    </lineage>
</organism>
<dbReference type="InterPro" id="IPR000719">
    <property type="entry name" value="Prot_kinase_dom"/>
</dbReference>
<dbReference type="EMBL" id="JAGDFM010000079">
    <property type="protein sequence ID" value="KAG7387415.1"/>
    <property type="molecule type" value="Genomic_DNA"/>
</dbReference>
<dbReference type="AlphaFoldDB" id="A0A8T1W1W4"/>
<dbReference type="OrthoDB" id="114536at2759"/>
<name>A0A8T1W1W4_9STRA</name>
<dbReference type="GO" id="GO:0004674">
    <property type="term" value="F:protein serine/threonine kinase activity"/>
    <property type="evidence" value="ECO:0007669"/>
    <property type="project" value="TreeGrafter"/>
</dbReference>
<keyword evidence="3" id="KW-1185">Reference proteome</keyword>